<proteinExistence type="predicted"/>
<organism evidence="1 2">
    <name type="scientific">Phlyctema vagabunda</name>
    <dbReference type="NCBI Taxonomy" id="108571"/>
    <lineage>
        <taxon>Eukaryota</taxon>
        <taxon>Fungi</taxon>
        <taxon>Dikarya</taxon>
        <taxon>Ascomycota</taxon>
        <taxon>Pezizomycotina</taxon>
        <taxon>Leotiomycetes</taxon>
        <taxon>Helotiales</taxon>
        <taxon>Dermateaceae</taxon>
        <taxon>Phlyctema</taxon>
    </lineage>
</organism>
<dbReference type="EMBL" id="JBFCZG010000002">
    <property type="protein sequence ID" value="KAL3425749.1"/>
    <property type="molecule type" value="Genomic_DNA"/>
</dbReference>
<dbReference type="Proteomes" id="UP001629113">
    <property type="component" value="Unassembled WGS sequence"/>
</dbReference>
<reference evidence="1 2" key="1">
    <citation type="submission" date="2024-06" db="EMBL/GenBank/DDBJ databases">
        <title>Complete genome of Phlyctema vagabunda strain 19-DSS-EL-015.</title>
        <authorList>
            <person name="Fiorenzani C."/>
        </authorList>
    </citation>
    <scope>NUCLEOTIDE SEQUENCE [LARGE SCALE GENOMIC DNA]</scope>
    <source>
        <strain evidence="1 2">19-DSS-EL-015</strain>
    </source>
</reference>
<evidence type="ECO:0000313" key="1">
    <source>
        <dbReference type="EMBL" id="KAL3425749.1"/>
    </source>
</evidence>
<sequence>MGELAGSPKLLQDDLAEDVTQPSVLRVQEIDELVYKGFPRPRCKIRRTDLESLIFTYPKVRLASYTEEGYTSWQLTCSLENKFLPRLVMDSLRIDARKLLLCDVQEKSNIDAWKSRDAEDAYGICLWDISF</sequence>
<protein>
    <submittedName>
        <fullName evidence="1">Uncharacterized protein</fullName>
    </submittedName>
</protein>
<evidence type="ECO:0000313" key="2">
    <source>
        <dbReference type="Proteomes" id="UP001629113"/>
    </source>
</evidence>
<gene>
    <name evidence="1" type="ORF">PVAG01_02540</name>
</gene>
<accession>A0ABR4PQZ1</accession>
<keyword evidence="2" id="KW-1185">Reference proteome</keyword>
<comment type="caution">
    <text evidence="1">The sequence shown here is derived from an EMBL/GenBank/DDBJ whole genome shotgun (WGS) entry which is preliminary data.</text>
</comment>
<name>A0ABR4PQZ1_9HELO</name>